<evidence type="ECO:0000259" key="4">
    <source>
        <dbReference type="PROSITE" id="PS50901"/>
    </source>
</evidence>
<accession>A0A934V5S4</accession>
<evidence type="ECO:0000256" key="1">
    <source>
        <dbReference type="ARBA" id="ARBA00022741"/>
    </source>
</evidence>
<dbReference type="InterPro" id="IPR027417">
    <property type="entry name" value="P-loop_NTPase"/>
</dbReference>
<reference evidence="5" key="1">
    <citation type="submission" date="2020-12" db="EMBL/GenBank/DDBJ databases">
        <title>Prauserella sp. ASG 168, a novel actinomycete isolated from cave rock.</title>
        <authorList>
            <person name="Suriyachadkun C."/>
        </authorList>
    </citation>
    <scope>NUCLEOTIDE SEQUENCE</scope>
    <source>
        <strain evidence="5">ASG 168</strain>
    </source>
</reference>
<dbReference type="AlphaFoldDB" id="A0A934V5S4"/>
<evidence type="ECO:0000256" key="3">
    <source>
        <dbReference type="PROSITE-ProRule" id="PRU00289"/>
    </source>
</evidence>
<feature type="domain" description="FtsK" evidence="4">
    <location>
        <begin position="21"/>
        <end position="212"/>
    </location>
</feature>
<keyword evidence="1 3" id="KW-0547">Nucleotide-binding</keyword>
<dbReference type="PANTHER" id="PTHR22683:SF47">
    <property type="entry name" value="FTSK DOMAIN-CONTAINING PROTEIN YDCQ"/>
    <property type="match status" value="1"/>
</dbReference>
<dbReference type="RefSeq" id="WP_200318973.1">
    <property type="nucleotide sequence ID" value="NZ_JAENJH010000003.1"/>
</dbReference>
<comment type="caution">
    <text evidence="5">The sequence shown here is derived from an EMBL/GenBank/DDBJ whole genome shotgun (WGS) entry which is preliminary data.</text>
</comment>
<dbReference type="InterPro" id="IPR050206">
    <property type="entry name" value="FtsK/SpoIIIE/SftA"/>
</dbReference>
<name>A0A934V5S4_9PSEU</name>
<dbReference type="EMBL" id="JAENJH010000003">
    <property type="protein sequence ID" value="MBK1785979.1"/>
    <property type="molecule type" value="Genomic_DNA"/>
</dbReference>
<dbReference type="PROSITE" id="PS50901">
    <property type="entry name" value="FTSK"/>
    <property type="match status" value="1"/>
</dbReference>
<dbReference type="GO" id="GO:0051301">
    <property type="term" value="P:cell division"/>
    <property type="evidence" value="ECO:0007669"/>
    <property type="project" value="UniProtKB-KW"/>
</dbReference>
<sequence>MLTRRKNSKRGGASAADLSIYDPVHLGIFEDGHHVDIELIYRNILMAGEPGAGKSVALNNVVAHGALCSDVSLWLFDGKQVELGLWRELSDVFVGPDIATALVRLEELQAEMNRRYDELDRVRRRKIDRKDPVDVIMLVLDELALFSATMGGKDEQEAFVRLLRDLVARGRAAGVIVVAATQRPSADIIPTSLRDLFGYRLAFRCTTDSSSDIILGRGWATGGYNAATIAPEERGVGLLLAEGGIPRRMKSAYLSDDEIYALVDYARKLRAGRIVA</sequence>
<evidence type="ECO:0000313" key="6">
    <source>
        <dbReference type="Proteomes" id="UP000635245"/>
    </source>
</evidence>
<dbReference type="SUPFAM" id="SSF52540">
    <property type="entry name" value="P-loop containing nucleoside triphosphate hydrolases"/>
    <property type="match status" value="1"/>
</dbReference>
<dbReference type="Pfam" id="PF01580">
    <property type="entry name" value="FtsK_SpoIIIE"/>
    <property type="match status" value="1"/>
</dbReference>
<keyword evidence="5" id="KW-0131">Cell cycle</keyword>
<dbReference type="Proteomes" id="UP000635245">
    <property type="component" value="Unassembled WGS sequence"/>
</dbReference>
<evidence type="ECO:0000256" key="2">
    <source>
        <dbReference type="ARBA" id="ARBA00022840"/>
    </source>
</evidence>
<keyword evidence="5" id="KW-0132">Cell division</keyword>
<feature type="binding site" evidence="3">
    <location>
        <begin position="48"/>
        <end position="55"/>
    </location>
    <ligand>
        <name>ATP</name>
        <dbReference type="ChEBI" id="CHEBI:30616"/>
    </ligand>
</feature>
<dbReference type="InterPro" id="IPR002543">
    <property type="entry name" value="FtsK_dom"/>
</dbReference>
<keyword evidence="6" id="KW-1185">Reference proteome</keyword>
<dbReference type="PANTHER" id="PTHR22683">
    <property type="entry name" value="SPORULATION PROTEIN RELATED"/>
    <property type="match status" value="1"/>
</dbReference>
<dbReference type="GO" id="GO:0003677">
    <property type="term" value="F:DNA binding"/>
    <property type="evidence" value="ECO:0007669"/>
    <property type="project" value="InterPro"/>
</dbReference>
<keyword evidence="2 3" id="KW-0067">ATP-binding</keyword>
<dbReference type="Gene3D" id="3.40.50.300">
    <property type="entry name" value="P-loop containing nucleotide triphosphate hydrolases"/>
    <property type="match status" value="1"/>
</dbReference>
<proteinExistence type="predicted"/>
<gene>
    <name evidence="5" type="ORF">JHE00_16735</name>
</gene>
<evidence type="ECO:0000313" key="5">
    <source>
        <dbReference type="EMBL" id="MBK1785979.1"/>
    </source>
</evidence>
<organism evidence="5 6">
    <name type="scientific">Prauserella cavernicola</name>
    <dbReference type="NCBI Taxonomy" id="2800127"/>
    <lineage>
        <taxon>Bacteria</taxon>
        <taxon>Bacillati</taxon>
        <taxon>Actinomycetota</taxon>
        <taxon>Actinomycetes</taxon>
        <taxon>Pseudonocardiales</taxon>
        <taxon>Pseudonocardiaceae</taxon>
        <taxon>Prauserella</taxon>
    </lineage>
</organism>
<dbReference type="GO" id="GO:0005524">
    <property type="term" value="F:ATP binding"/>
    <property type="evidence" value="ECO:0007669"/>
    <property type="project" value="UniProtKB-UniRule"/>
</dbReference>
<protein>
    <submittedName>
        <fullName evidence="5">Cell division protein FtsK</fullName>
    </submittedName>
</protein>